<feature type="compositionally biased region" description="Polar residues" evidence="1">
    <location>
        <begin position="35"/>
        <end position="53"/>
    </location>
</feature>
<sequence>MRRLQISTSAIGRRWENRDGGNGMDITLLRRPLQGPSQTGRGRADVQSSIVRK</sequence>
<accession>A0A6A6GS48</accession>
<reference evidence="2" key="1">
    <citation type="journal article" date="2020" name="Stud. Mycol.">
        <title>101 Dothideomycetes genomes: a test case for predicting lifestyles and emergence of pathogens.</title>
        <authorList>
            <person name="Haridas S."/>
            <person name="Albert R."/>
            <person name="Binder M."/>
            <person name="Bloem J."/>
            <person name="Labutti K."/>
            <person name="Salamov A."/>
            <person name="Andreopoulos B."/>
            <person name="Baker S."/>
            <person name="Barry K."/>
            <person name="Bills G."/>
            <person name="Bluhm B."/>
            <person name="Cannon C."/>
            <person name="Castanera R."/>
            <person name="Culley D."/>
            <person name="Daum C."/>
            <person name="Ezra D."/>
            <person name="Gonzalez J."/>
            <person name="Henrissat B."/>
            <person name="Kuo A."/>
            <person name="Liang C."/>
            <person name="Lipzen A."/>
            <person name="Lutzoni F."/>
            <person name="Magnuson J."/>
            <person name="Mondo S."/>
            <person name="Nolan M."/>
            <person name="Ohm R."/>
            <person name="Pangilinan J."/>
            <person name="Park H.-J."/>
            <person name="Ramirez L."/>
            <person name="Alfaro M."/>
            <person name="Sun H."/>
            <person name="Tritt A."/>
            <person name="Yoshinaga Y."/>
            <person name="Zwiers L.-H."/>
            <person name="Turgeon B."/>
            <person name="Goodwin S."/>
            <person name="Spatafora J."/>
            <person name="Crous P."/>
            <person name="Grigoriev I."/>
        </authorList>
    </citation>
    <scope>NUCLEOTIDE SEQUENCE</scope>
    <source>
        <strain evidence="2">Tuck. ex Michener</strain>
    </source>
</reference>
<proteinExistence type="predicted"/>
<evidence type="ECO:0000313" key="2">
    <source>
        <dbReference type="EMBL" id="KAF2228398.1"/>
    </source>
</evidence>
<organism evidence="2 3">
    <name type="scientific">Viridothelium virens</name>
    <name type="common">Speckled blister lichen</name>
    <name type="synonym">Trypethelium virens</name>
    <dbReference type="NCBI Taxonomy" id="1048519"/>
    <lineage>
        <taxon>Eukaryota</taxon>
        <taxon>Fungi</taxon>
        <taxon>Dikarya</taxon>
        <taxon>Ascomycota</taxon>
        <taxon>Pezizomycotina</taxon>
        <taxon>Dothideomycetes</taxon>
        <taxon>Dothideomycetes incertae sedis</taxon>
        <taxon>Trypetheliales</taxon>
        <taxon>Trypetheliaceae</taxon>
        <taxon>Viridothelium</taxon>
    </lineage>
</organism>
<dbReference type="Proteomes" id="UP000800092">
    <property type="component" value="Unassembled WGS sequence"/>
</dbReference>
<protein>
    <submittedName>
        <fullName evidence="2">Uncharacterized protein</fullName>
    </submittedName>
</protein>
<feature type="region of interest" description="Disordered" evidence="1">
    <location>
        <begin position="1"/>
        <end position="53"/>
    </location>
</feature>
<feature type="compositionally biased region" description="Polar residues" evidence="1">
    <location>
        <begin position="1"/>
        <end position="10"/>
    </location>
</feature>
<evidence type="ECO:0000313" key="3">
    <source>
        <dbReference type="Proteomes" id="UP000800092"/>
    </source>
</evidence>
<dbReference type="EMBL" id="ML992001">
    <property type="protein sequence ID" value="KAF2228398.1"/>
    <property type="molecule type" value="Genomic_DNA"/>
</dbReference>
<dbReference type="AlphaFoldDB" id="A0A6A6GS48"/>
<evidence type="ECO:0000256" key="1">
    <source>
        <dbReference type="SAM" id="MobiDB-lite"/>
    </source>
</evidence>
<name>A0A6A6GS48_VIRVR</name>
<keyword evidence="3" id="KW-1185">Reference proteome</keyword>
<gene>
    <name evidence="2" type="ORF">EV356DRAFT_477162</name>
</gene>